<feature type="region of interest" description="Disordered" evidence="2">
    <location>
        <begin position="49"/>
        <end position="71"/>
    </location>
</feature>
<sequence length="831" mass="91494">TYLESVEMNVMEIEDVGGVSCVDGAERNVIETEYNVGDVNAKGGGDCGEVNDGRVDGGEPSTGETGIKRSRAKHNCPFPSCKASVVHLPRHMRQVHGWSKADSTAVLGTFDLRNSRPASSSAVKKRKHARKVCPVRDCGSIVKRIHNHLAQKHNIKRGSPRFVQLVKNTENYEPAVVDCEMTSHESSVNSSDEDQSEDQWRMKKPGSSEVYQTVYDSEDSAEYDWILENIVKGGGKKGGKDVDDRRYEGKCGGGDYGDGEGKSGSANYDDEDIGGDEYDGGHCGGGEFGGENNVGGGDNVGDGKFGGENNVGGGEILGGEDSNAVDGDGNDVDGNDAGGDIGGDIGETKSGHVSPISIDDKVTVSNFKDWLRGPDGGRKDEKCARQCMRQVEMVMQVITPAAPSISGLLSKSVLRDKWLSIIEKEKKPGTVKSYLGSLNLFFVYLRTECPNKFEELDVNEGQLVSLSEQVKLWAKSSRKMAQNRFWEKRVEDIETLKTPEDIKRFDTSEVARKAVKILGEIQTCPDNHLVSKAEYTIVRDYIMSLICINNGSRSGPIANMTMEEFQNAIQQDDCYVVRVKKHKTFTTHGPAHLVLSSSLHNYMKVFIDKLRNFLPDFTPQSTVFLSFRCTPLDSSQVGAQIGSCWGKVFGKEASMGGATSFRKAAVSAVNESNEDMRGDLADLMVHHKTTADKFYLLKNKGKSAVKTSKELSRIMRDATEKTETSDEQQDKQPADKEADTSDHRHKWSSEEKDVLKQLFAAQIQTKKVSMEEVRELCKGHQLLGEIPPSKIRDKVRTFFNLNSTEIESSLPPQEQESAEEKLKRFGVTIPT</sequence>
<feature type="region of interest" description="Disordered" evidence="2">
    <location>
        <begin position="234"/>
        <end position="354"/>
    </location>
</feature>
<dbReference type="PANTHER" id="PTHR30349:SF41">
    <property type="entry name" value="INTEGRASE_RECOMBINASE PROTEIN MJ0367-RELATED"/>
    <property type="match status" value="1"/>
</dbReference>
<keyword evidence="4" id="KW-1185">Reference proteome</keyword>
<protein>
    <submittedName>
        <fullName evidence="3">Neurofilament medium polypeptide</fullName>
    </submittedName>
</protein>
<reference evidence="3" key="1">
    <citation type="submission" date="2020-04" db="EMBL/GenBank/DDBJ databases">
        <authorList>
            <person name="Alioto T."/>
            <person name="Alioto T."/>
            <person name="Gomez Garrido J."/>
        </authorList>
    </citation>
    <scope>NUCLEOTIDE SEQUENCE</scope>
    <source>
        <strain evidence="3">A484AB</strain>
    </source>
</reference>
<dbReference type="PANTHER" id="PTHR30349">
    <property type="entry name" value="PHAGE INTEGRASE-RELATED"/>
    <property type="match status" value="1"/>
</dbReference>
<dbReference type="Proteomes" id="UP001152795">
    <property type="component" value="Unassembled WGS sequence"/>
</dbReference>
<dbReference type="GO" id="GO:0003677">
    <property type="term" value="F:DNA binding"/>
    <property type="evidence" value="ECO:0007669"/>
    <property type="project" value="UniProtKB-KW"/>
</dbReference>
<evidence type="ECO:0000256" key="2">
    <source>
        <dbReference type="SAM" id="MobiDB-lite"/>
    </source>
</evidence>
<name>A0A7D9M4U7_PARCT</name>
<feature type="region of interest" description="Disordered" evidence="2">
    <location>
        <begin position="807"/>
        <end position="831"/>
    </location>
</feature>
<proteinExistence type="predicted"/>
<gene>
    <name evidence="3" type="ORF">PACLA_8A060637</name>
</gene>
<evidence type="ECO:0000256" key="1">
    <source>
        <dbReference type="ARBA" id="ARBA00023125"/>
    </source>
</evidence>
<feature type="non-terminal residue" evidence="3">
    <location>
        <position position="831"/>
    </location>
</feature>
<comment type="caution">
    <text evidence="3">The sequence shown here is derived from an EMBL/GenBank/DDBJ whole genome shotgun (WGS) entry which is preliminary data.</text>
</comment>
<feature type="region of interest" description="Disordered" evidence="2">
    <location>
        <begin position="182"/>
        <end position="205"/>
    </location>
</feature>
<feature type="compositionally biased region" description="Basic and acidic residues" evidence="2">
    <location>
        <begin position="238"/>
        <end position="249"/>
    </location>
</feature>
<dbReference type="InterPro" id="IPR050090">
    <property type="entry name" value="Tyrosine_recombinase_XerCD"/>
</dbReference>
<evidence type="ECO:0000313" key="4">
    <source>
        <dbReference type="Proteomes" id="UP001152795"/>
    </source>
</evidence>
<feature type="compositionally biased region" description="Acidic residues" evidence="2">
    <location>
        <begin position="268"/>
        <end position="278"/>
    </location>
</feature>
<keyword evidence="1" id="KW-0238">DNA-binding</keyword>
<accession>A0A7D9M4U7</accession>
<organism evidence="3 4">
    <name type="scientific">Paramuricea clavata</name>
    <name type="common">Red gorgonian</name>
    <name type="synonym">Violescent sea-whip</name>
    <dbReference type="NCBI Taxonomy" id="317549"/>
    <lineage>
        <taxon>Eukaryota</taxon>
        <taxon>Metazoa</taxon>
        <taxon>Cnidaria</taxon>
        <taxon>Anthozoa</taxon>
        <taxon>Octocorallia</taxon>
        <taxon>Malacalcyonacea</taxon>
        <taxon>Plexauridae</taxon>
        <taxon>Paramuricea</taxon>
    </lineage>
</organism>
<evidence type="ECO:0000313" key="3">
    <source>
        <dbReference type="EMBL" id="CAB4043461.1"/>
    </source>
</evidence>
<dbReference type="EMBL" id="CACRXK020032439">
    <property type="protein sequence ID" value="CAB4043461.1"/>
    <property type="molecule type" value="Genomic_DNA"/>
</dbReference>
<feature type="compositionally biased region" description="Gly residues" evidence="2">
    <location>
        <begin position="336"/>
        <end position="345"/>
    </location>
</feature>
<dbReference type="AlphaFoldDB" id="A0A7D9M4U7"/>
<feature type="region of interest" description="Disordered" evidence="2">
    <location>
        <begin position="708"/>
        <end position="749"/>
    </location>
</feature>
<dbReference type="OrthoDB" id="5990091at2759"/>
<feature type="compositionally biased region" description="Gly residues" evidence="2">
    <location>
        <begin position="281"/>
        <end position="317"/>
    </location>
</feature>
<feature type="non-terminal residue" evidence="3">
    <location>
        <position position="1"/>
    </location>
</feature>